<evidence type="ECO:0000256" key="9">
    <source>
        <dbReference type="SAM" id="MobiDB-lite"/>
    </source>
</evidence>
<feature type="transmembrane region" description="Helical" evidence="8">
    <location>
        <begin position="350"/>
        <end position="368"/>
    </location>
</feature>
<comment type="similarity">
    <text evidence="3 8">Belongs to the CTL (choline transporter-like) family.</text>
</comment>
<feature type="compositionally biased region" description="Low complexity" evidence="9">
    <location>
        <begin position="30"/>
        <end position="42"/>
    </location>
</feature>
<feature type="transmembrane region" description="Helical" evidence="8">
    <location>
        <begin position="106"/>
        <end position="130"/>
    </location>
</feature>
<protein>
    <recommendedName>
        <fullName evidence="4 8">Protein PNS1</fullName>
    </recommendedName>
</protein>
<dbReference type="Pfam" id="PF04515">
    <property type="entry name" value="Choline_transpo"/>
    <property type="match status" value="1"/>
</dbReference>
<evidence type="ECO:0000256" key="8">
    <source>
        <dbReference type="RuleBase" id="RU368066"/>
    </source>
</evidence>
<dbReference type="PANTHER" id="PTHR12385:SF4">
    <property type="entry name" value="PROTEIN PNS1"/>
    <property type="match status" value="1"/>
</dbReference>
<keyword evidence="7 8" id="KW-0472">Membrane</keyword>
<proteinExistence type="inferred from homology"/>
<sequence length="555" mass="62214">MSYQRPPVPPPSYQEQAENVFQQPAPQSDYNYNYNYTPNYNTKYSRPEGRPPSNGQSQPNQFTPGQMNGANANDEKYNFESPPTPNAGVDNFDEAFKVDKPKWNDIPFIFLFLATVAGFVVVAVISISYYHSHTSYYGTGIHNGIESSTMNSNSLIVFAIVVSVSLVFSVLILLIAGRWPSMFIKTGLVLNVAFGLATAIYYLVVGYYSAGIVFLVIAVLFSFCYYSLRSRIPFSTTVLRIVIGVIKKYPSCFIVGIIGMLLMGGFSYLFIVTIVSVYAKWGDNSVPESYDQSKLIGLLVFVFFAGYYITEALRTTIHVTLSGIYGTWYYLSKSDAGMPKHAALGSFRRAMTFCFGSICFGSLLVALVQLLRQLINIAKLQALGNGNGLAYCLLIVLDMFAYILDFCLRYFNHYAYSYIALYGKSYLKSARDTYHIFKYKGFDALMNDCIIDTALGIYCFFAGFLAAFTSYMYLRKTKPAYNTDGSYYAPIVAFSFVIAMQVCNVVTTVITSGTATFFLCLAKDPEVFKVSYPDEFDEVFRNYPQVLLKVQTPDR</sequence>
<dbReference type="GO" id="GO:0022857">
    <property type="term" value="F:transmembrane transporter activity"/>
    <property type="evidence" value="ECO:0007669"/>
    <property type="project" value="UniProtKB-UniRule"/>
</dbReference>
<feature type="compositionally biased region" description="Polar residues" evidence="9">
    <location>
        <begin position="13"/>
        <end position="29"/>
    </location>
</feature>
<evidence type="ECO:0000256" key="4">
    <source>
        <dbReference type="ARBA" id="ARBA00015388"/>
    </source>
</evidence>
<keyword evidence="5 8" id="KW-0812">Transmembrane</keyword>
<evidence type="ECO:0000313" key="10">
    <source>
        <dbReference type="EMBL" id="QPG73491.1"/>
    </source>
</evidence>
<comment type="function">
    <text evidence="1 8">Probably involved in transport through the plasma membrane.</text>
</comment>
<dbReference type="GO" id="GO:0005886">
    <property type="term" value="C:plasma membrane"/>
    <property type="evidence" value="ECO:0007669"/>
    <property type="project" value="UniProtKB-SubCell"/>
</dbReference>
<dbReference type="GeneID" id="62194203"/>
<dbReference type="OrthoDB" id="44736at2759"/>
<feature type="transmembrane region" description="Helical" evidence="8">
    <location>
        <begin position="494"/>
        <end position="521"/>
    </location>
</feature>
<comment type="subcellular location">
    <subcellularLocation>
        <location evidence="2 8">Cell membrane</location>
        <topology evidence="2 8">Multi-pass membrane protein</topology>
    </subcellularLocation>
</comment>
<evidence type="ECO:0000256" key="5">
    <source>
        <dbReference type="ARBA" id="ARBA00022692"/>
    </source>
</evidence>
<feature type="compositionally biased region" description="Pro residues" evidence="9">
    <location>
        <begin position="1"/>
        <end position="12"/>
    </location>
</feature>
<dbReference type="AlphaFoldDB" id="A0A875RWA5"/>
<dbReference type="EMBL" id="CP064812">
    <property type="protein sequence ID" value="QPG73491.1"/>
    <property type="molecule type" value="Genomic_DNA"/>
</dbReference>
<reference evidence="10" key="1">
    <citation type="submission" date="2020-10" db="EMBL/GenBank/DDBJ databases">
        <authorList>
            <person name="Roach M.J.R."/>
        </authorList>
    </citation>
    <scope>NUCLEOTIDE SEQUENCE</scope>
    <source>
        <strain evidence="10">CBS 1945</strain>
    </source>
</reference>
<dbReference type="Proteomes" id="UP000662931">
    <property type="component" value="Chromosome 1"/>
</dbReference>
<feature type="transmembrane region" description="Helical" evidence="8">
    <location>
        <begin position="249"/>
        <end position="275"/>
    </location>
</feature>
<feature type="transmembrane region" description="Helical" evidence="8">
    <location>
        <begin position="455"/>
        <end position="474"/>
    </location>
</feature>
<organism evidence="10 11">
    <name type="scientific">Eeniella nana</name>
    <name type="common">Yeast</name>
    <name type="synonym">Brettanomyces nanus</name>
    <dbReference type="NCBI Taxonomy" id="13502"/>
    <lineage>
        <taxon>Eukaryota</taxon>
        <taxon>Fungi</taxon>
        <taxon>Dikarya</taxon>
        <taxon>Ascomycota</taxon>
        <taxon>Saccharomycotina</taxon>
        <taxon>Pichiomycetes</taxon>
        <taxon>Pichiales</taxon>
        <taxon>Pichiaceae</taxon>
        <taxon>Brettanomyces</taxon>
    </lineage>
</organism>
<evidence type="ECO:0000313" key="11">
    <source>
        <dbReference type="Proteomes" id="UP000662931"/>
    </source>
</evidence>
<dbReference type="PANTHER" id="PTHR12385">
    <property type="entry name" value="CHOLINE TRANSPORTER-LIKE (SLC FAMILY 44)"/>
    <property type="match status" value="1"/>
</dbReference>
<feature type="transmembrane region" description="Helical" evidence="8">
    <location>
        <begin position="155"/>
        <end position="176"/>
    </location>
</feature>
<evidence type="ECO:0000256" key="7">
    <source>
        <dbReference type="ARBA" id="ARBA00023136"/>
    </source>
</evidence>
<feature type="region of interest" description="Disordered" evidence="9">
    <location>
        <begin position="1"/>
        <end position="85"/>
    </location>
</feature>
<dbReference type="InterPro" id="IPR007603">
    <property type="entry name" value="Choline_transptr-like"/>
</dbReference>
<feature type="transmembrane region" description="Helical" evidence="8">
    <location>
        <begin position="388"/>
        <end position="408"/>
    </location>
</feature>
<dbReference type="RefSeq" id="XP_038777056.1">
    <property type="nucleotide sequence ID" value="XM_038921128.1"/>
</dbReference>
<dbReference type="KEGG" id="bnn:FOA43_000802"/>
<feature type="transmembrane region" description="Helical" evidence="8">
    <location>
        <begin position="188"/>
        <end position="204"/>
    </location>
</feature>
<gene>
    <name evidence="10" type="ORF">FOA43_000802</name>
</gene>
<keyword evidence="6 8" id="KW-1133">Transmembrane helix</keyword>
<name>A0A875RWA5_EENNA</name>
<evidence type="ECO:0000256" key="3">
    <source>
        <dbReference type="ARBA" id="ARBA00007168"/>
    </source>
</evidence>
<accession>A0A875RWA5</accession>
<feature type="transmembrane region" description="Helical" evidence="8">
    <location>
        <begin position="295"/>
        <end position="313"/>
    </location>
</feature>
<feature type="compositionally biased region" description="Polar residues" evidence="9">
    <location>
        <begin position="53"/>
        <end position="71"/>
    </location>
</feature>
<evidence type="ECO:0000256" key="2">
    <source>
        <dbReference type="ARBA" id="ARBA00004651"/>
    </source>
</evidence>
<keyword evidence="11" id="KW-1185">Reference proteome</keyword>
<evidence type="ECO:0000256" key="1">
    <source>
        <dbReference type="ARBA" id="ARBA00002957"/>
    </source>
</evidence>
<evidence type="ECO:0000256" key="6">
    <source>
        <dbReference type="ARBA" id="ARBA00022989"/>
    </source>
</evidence>
<feature type="transmembrane region" description="Helical" evidence="8">
    <location>
        <begin position="210"/>
        <end position="228"/>
    </location>
</feature>